<keyword evidence="7 11" id="KW-1015">Disulfide bond</keyword>
<dbReference type="Proteomes" id="UP000193380">
    <property type="component" value="Unassembled WGS sequence"/>
</dbReference>
<dbReference type="FunFam" id="2.60.40.10:FF:000644">
    <property type="entry name" value="Basement membrane-specific heparan sulfate proteoglycan core protein"/>
    <property type="match status" value="1"/>
</dbReference>
<evidence type="ECO:0000256" key="9">
    <source>
        <dbReference type="ARBA" id="ARBA00023292"/>
    </source>
</evidence>
<dbReference type="Gene3D" id="1.10.10.10">
    <property type="entry name" value="Winged helix-like DNA-binding domain superfamily/Winged helix DNA-binding domain"/>
    <property type="match status" value="1"/>
</dbReference>
<dbReference type="SMART" id="SM00408">
    <property type="entry name" value="IGc2"/>
    <property type="match status" value="4"/>
</dbReference>
<dbReference type="FunFam" id="2.10.25.10:FF:000033">
    <property type="entry name" value="Laminin subunit alpha 2"/>
    <property type="match status" value="1"/>
</dbReference>
<dbReference type="FunFam" id="2.10.25.10:FF:000106">
    <property type="entry name" value="Heparan sulfate proteoglycan 2"/>
    <property type="match status" value="1"/>
</dbReference>
<dbReference type="Pfam" id="PF13927">
    <property type="entry name" value="Ig_3"/>
    <property type="match status" value="3"/>
</dbReference>
<feature type="domain" description="Ig-like" evidence="14">
    <location>
        <begin position="928"/>
        <end position="1012"/>
    </location>
</feature>
<keyword evidence="4" id="KW-0732">Signal</keyword>
<keyword evidence="3" id="KW-0272">Extracellular matrix</keyword>
<protein>
    <recommendedName>
        <fullName evidence="17">Receptor protein-tyrosine kinase</fullName>
    </recommendedName>
</protein>
<keyword evidence="6" id="KW-0084">Basement membrane</keyword>
<feature type="disulfide bond" evidence="11">
    <location>
        <begin position="49"/>
        <end position="58"/>
    </location>
</feature>
<dbReference type="CDD" id="cd05754">
    <property type="entry name" value="IgI_Perlecan_like"/>
    <property type="match status" value="1"/>
</dbReference>
<feature type="transmembrane region" description="Helical" evidence="12">
    <location>
        <begin position="320"/>
        <end position="340"/>
    </location>
</feature>
<dbReference type="Gene3D" id="2.60.40.10">
    <property type="entry name" value="Immunoglobulins"/>
    <property type="match status" value="4"/>
</dbReference>
<dbReference type="InterPro" id="IPR002049">
    <property type="entry name" value="LE_dom"/>
</dbReference>
<dbReference type="PROSITE" id="PS50835">
    <property type="entry name" value="IG_LIKE"/>
    <property type="match status" value="4"/>
</dbReference>
<keyword evidence="2" id="KW-0964">Secreted</keyword>
<feature type="transmembrane region" description="Helical" evidence="12">
    <location>
        <begin position="426"/>
        <end position="449"/>
    </location>
</feature>
<keyword evidence="12" id="KW-0472">Membrane</keyword>
<dbReference type="SMART" id="SM00409">
    <property type="entry name" value="IG"/>
    <property type="match status" value="3"/>
</dbReference>
<feature type="domain" description="Ig-like" evidence="14">
    <location>
        <begin position="1031"/>
        <end position="1068"/>
    </location>
</feature>
<keyword evidence="10" id="KW-0393">Immunoglobulin domain</keyword>
<evidence type="ECO:0000313" key="15">
    <source>
        <dbReference type="EMBL" id="CDQ73006.1"/>
    </source>
</evidence>
<evidence type="ECO:0000256" key="3">
    <source>
        <dbReference type="ARBA" id="ARBA00022530"/>
    </source>
</evidence>
<keyword evidence="12" id="KW-0812">Transmembrane</keyword>
<evidence type="ECO:0000256" key="1">
    <source>
        <dbReference type="ARBA" id="ARBA00004302"/>
    </source>
</evidence>
<dbReference type="Pfam" id="PF24973">
    <property type="entry name" value="EGF_LMN_ATRN"/>
    <property type="match status" value="1"/>
</dbReference>
<evidence type="ECO:0000259" key="14">
    <source>
        <dbReference type="PROSITE" id="PS50835"/>
    </source>
</evidence>
<dbReference type="SUPFAM" id="SSF57196">
    <property type="entry name" value="EGF/Laminin"/>
    <property type="match status" value="2"/>
</dbReference>
<dbReference type="InterPro" id="IPR036388">
    <property type="entry name" value="WH-like_DNA-bd_sf"/>
</dbReference>
<dbReference type="Pfam" id="PF00053">
    <property type="entry name" value="EGF_laminin"/>
    <property type="match status" value="1"/>
</dbReference>
<reference evidence="15" key="2">
    <citation type="submission" date="2014-03" db="EMBL/GenBank/DDBJ databases">
        <authorList>
            <person name="Genoscope - CEA"/>
        </authorList>
    </citation>
    <scope>NUCLEOTIDE SEQUENCE</scope>
</reference>
<dbReference type="InterPro" id="IPR056863">
    <property type="entry name" value="LMN_ATRN_NET-like_EGF"/>
</dbReference>
<comment type="subcellular location">
    <subcellularLocation>
        <location evidence="1">Secreted</location>
        <location evidence="1">Extracellular space</location>
        <location evidence="1">Extracellular matrix</location>
        <location evidence="1">Basement membrane</location>
    </subcellularLocation>
</comment>
<dbReference type="Gene3D" id="2.10.25.10">
    <property type="entry name" value="Laminin"/>
    <property type="match status" value="2"/>
</dbReference>
<evidence type="ECO:0000256" key="10">
    <source>
        <dbReference type="ARBA" id="ARBA00023319"/>
    </source>
</evidence>
<dbReference type="FunFam" id="2.60.40.10:FF:000602">
    <property type="entry name" value="Basement membrane-specific heparan sulfate proteoglycan core protein"/>
    <property type="match status" value="1"/>
</dbReference>
<evidence type="ECO:0000313" key="16">
    <source>
        <dbReference type="Proteomes" id="UP000193380"/>
    </source>
</evidence>
<dbReference type="GO" id="GO:0030154">
    <property type="term" value="P:cell differentiation"/>
    <property type="evidence" value="ECO:0007669"/>
    <property type="project" value="UniProtKB-ARBA"/>
</dbReference>
<dbReference type="InterPro" id="IPR003599">
    <property type="entry name" value="Ig_sub"/>
</dbReference>
<proteinExistence type="predicted"/>
<dbReference type="PROSITE" id="PS50027">
    <property type="entry name" value="EGF_LAM_2"/>
    <property type="match status" value="2"/>
</dbReference>
<keyword evidence="9 11" id="KW-0424">Laminin EGF-like domain</keyword>
<dbReference type="SUPFAM" id="SSF48726">
    <property type="entry name" value="Immunoglobulin"/>
    <property type="match status" value="4"/>
</dbReference>
<dbReference type="PaxDb" id="8022-A0A060X0K7"/>
<evidence type="ECO:0000256" key="4">
    <source>
        <dbReference type="ARBA" id="ARBA00022729"/>
    </source>
</evidence>
<organism evidence="15 16">
    <name type="scientific">Oncorhynchus mykiss</name>
    <name type="common">Rainbow trout</name>
    <name type="synonym">Salmo gairdneri</name>
    <dbReference type="NCBI Taxonomy" id="8022"/>
    <lineage>
        <taxon>Eukaryota</taxon>
        <taxon>Metazoa</taxon>
        <taxon>Chordata</taxon>
        <taxon>Craniata</taxon>
        <taxon>Vertebrata</taxon>
        <taxon>Euteleostomi</taxon>
        <taxon>Actinopterygii</taxon>
        <taxon>Neopterygii</taxon>
        <taxon>Teleostei</taxon>
        <taxon>Protacanthopterygii</taxon>
        <taxon>Salmoniformes</taxon>
        <taxon>Salmonidae</taxon>
        <taxon>Salmoninae</taxon>
        <taxon>Oncorhynchus</taxon>
    </lineage>
</organism>
<evidence type="ECO:0000256" key="5">
    <source>
        <dbReference type="ARBA" id="ARBA00022737"/>
    </source>
</evidence>
<dbReference type="InterPro" id="IPR003598">
    <property type="entry name" value="Ig_sub2"/>
</dbReference>
<keyword evidence="8" id="KW-0325">Glycoprotein</keyword>
<name>A0A060X0K7_ONCMY</name>
<dbReference type="InterPro" id="IPR007110">
    <property type="entry name" value="Ig-like_dom"/>
</dbReference>
<dbReference type="Pfam" id="PF25787">
    <property type="entry name" value="HTH_SB"/>
    <property type="match status" value="1"/>
</dbReference>
<evidence type="ECO:0000256" key="6">
    <source>
        <dbReference type="ARBA" id="ARBA00022869"/>
    </source>
</evidence>
<dbReference type="STRING" id="8022.A0A060X0K7"/>
<reference evidence="15" key="1">
    <citation type="journal article" date="2014" name="Nat. Commun.">
        <title>The rainbow trout genome provides novel insights into evolution after whole-genome duplication in vertebrates.</title>
        <authorList>
            <person name="Berthelot C."/>
            <person name="Brunet F."/>
            <person name="Chalopin D."/>
            <person name="Juanchich A."/>
            <person name="Bernard M."/>
            <person name="Noel B."/>
            <person name="Bento P."/>
            <person name="Da Silva C."/>
            <person name="Labadie K."/>
            <person name="Alberti A."/>
            <person name="Aury J.M."/>
            <person name="Louis A."/>
            <person name="Dehais P."/>
            <person name="Bardou P."/>
            <person name="Montfort J."/>
            <person name="Klopp C."/>
            <person name="Cabau C."/>
            <person name="Gaspin C."/>
            <person name="Thorgaard G.H."/>
            <person name="Boussaha M."/>
            <person name="Quillet E."/>
            <person name="Guyomard R."/>
            <person name="Galiana D."/>
            <person name="Bobe J."/>
            <person name="Volff J.N."/>
            <person name="Genet C."/>
            <person name="Wincker P."/>
            <person name="Jaillon O."/>
            <person name="Roest Crollius H."/>
            <person name="Guiguen Y."/>
        </authorList>
    </citation>
    <scope>NUCLEOTIDE SEQUENCE [LARGE SCALE GENOMIC DNA]</scope>
</reference>
<dbReference type="SMART" id="SM00180">
    <property type="entry name" value="EGF_Lam"/>
    <property type="match status" value="2"/>
</dbReference>
<evidence type="ECO:0000256" key="12">
    <source>
        <dbReference type="SAM" id="Phobius"/>
    </source>
</evidence>
<evidence type="ECO:0000256" key="11">
    <source>
        <dbReference type="PROSITE-ProRule" id="PRU00460"/>
    </source>
</evidence>
<feature type="transmembrane region" description="Helical" evidence="12">
    <location>
        <begin position="380"/>
        <end position="406"/>
    </location>
</feature>
<dbReference type="Pfam" id="PF07679">
    <property type="entry name" value="I-set"/>
    <property type="match status" value="1"/>
</dbReference>
<feature type="domain" description="Laminin EGF-like" evidence="13">
    <location>
        <begin position="80"/>
        <end position="136"/>
    </location>
</feature>
<feature type="transmembrane region" description="Helical" evidence="12">
    <location>
        <begin position="516"/>
        <end position="533"/>
    </location>
</feature>
<dbReference type="GO" id="GO:0043005">
    <property type="term" value="C:neuron projection"/>
    <property type="evidence" value="ECO:0007669"/>
    <property type="project" value="TreeGrafter"/>
</dbReference>
<dbReference type="InterPro" id="IPR036179">
    <property type="entry name" value="Ig-like_dom_sf"/>
</dbReference>
<keyword evidence="12" id="KW-1133">Transmembrane helix</keyword>
<feature type="domain" description="Ig-like" evidence="14">
    <location>
        <begin position="237"/>
        <end position="311"/>
    </location>
</feature>
<evidence type="ECO:0000259" key="13">
    <source>
        <dbReference type="PROSITE" id="PS50027"/>
    </source>
</evidence>
<feature type="disulfide bond" evidence="11">
    <location>
        <begin position="108"/>
        <end position="117"/>
    </location>
</feature>
<dbReference type="InterPro" id="IPR051170">
    <property type="entry name" value="Neural/epithelial_adhesion"/>
</dbReference>
<dbReference type="PROSITE" id="PS01248">
    <property type="entry name" value="EGF_LAM_1"/>
    <property type="match status" value="2"/>
</dbReference>
<keyword evidence="5" id="KW-0677">Repeat</keyword>
<feature type="domain" description="Ig-like" evidence="14">
    <location>
        <begin position="136"/>
        <end position="231"/>
    </location>
</feature>
<dbReference type="GO" id="GO:0005604">
    <property type="term" value="C:basement membrane"/>
    <property type="evidence" value="ECO:0007669"/>
    <property type="project" value="UniProtKB-SubCell"/>
</dbReference>
<comment type="caution">
    <text evidence="11">Lacks conserved residue(s) required for the propagation of feature annotation.</text>
</comment>
<dbReference type="InterPro" id="IPR013098">
    <property type="entry name" value="Ig_I-set"/>
</dbReference>
<dbReference type="PANTHER" id="PTHR12231:SF267">
    <property type="entry name" value="BASEMENT MEMBRANE-SPECIFIC HEPARAN SULFATE PROTEOGLYCAN CORE PROTEIN"/>
    <property type="match status" value="1"/>
</dbReference>
<dbReference type="InterPro" id="IPR057667">
    <property type="entry name" value="HTH_SB"/>
</dbReference>
<dbReference type="CDD" id="cd00055">
    <property type="entry name" value="EGF_Lam"/>
    <property type="match status" value="2"/>
</dbReference>
<feature type="disulfide bond" evidence="11">
    <location>
        <begin position="120"/>
        <end position="134"/>
    </location>
</feature>
<sequence length="1310" mass="144641">MKVIPPLPQDCAPGYTRTGGGLYLGHCELCECNGHSDSCHSETGICTSCLHNTQGEMCEQCAPGFFGDPTAGTPEDCQPCACPHTDPDNQFSPTCESLGNGGYQCTACQPGYTGQYCERCAPGYVGNPQDRIKCRPFNTVAASLVVKVYPERVLVAQGSPVTLRCQVTGAPPHYYYWSREDGKPVTNSADRRGQGEELHIPSVQPSDAGIYVCTCRDQRNTNRSRAEIIVTTVLSKPIEVTIEEPKAHSVTVGATVSFICTAKSKSPAYTLVWTRRGNGKLPNRAMDFNGILTIQNVQPEDAGIYVCTGSNMFAMDEGTAVLYVPGFLIAHTICLPPITLIGGHHTFGVDPLNLSTPSVTLISIFPILRTQHLQISPYATCFPISDVCVSVFLTMICPSYSVMVYIYFENRSNFIINFNILSLHFYVLNVCHQTFVKYILLLLIYCILLRDKREIRWLKYANSNLASGPIETECAIHRPFEMPHHATMVQGTRPSYTISFGCIVNQLIWWRLLRSSYVMFLADHSAVVLLWFWEVHWMMIPMPVFHHCHGDSPVSLPVLSCPSFLLSPFPEASQTPTFYTAYEMFEGHRKRKWAWHGHTSPPHLHLIPGGLLPLSVTHAFIYLCLQHGCGGLVMPMPTFKLSASLLDIMGKSKEISQDLRKKIVDLHKSASSLGAIYKLLKVPRSSPDYSLQLHMGTKIILFGEMSSGLMKEIYQWVFQMDNEHTSKVHAHSCGKLLSNVESSSQVPSDTTHTFSICILLDSPTQGHTLVWNSCHCVLQTSCCASYTTSRSWLTICHSSHHAHLPLDRYHPSTVHHSECFNKVYCILNGLLGLYFALSPWDQMGFNVAGDQRPAKLAQRAVPREPCALPMQTCHLSSVSAAQRALAAKGSFLGVGHVPSPVPPPSLCPPSLTLTHRHSLGLTAEGAEPVATATPPVLTIQQGGRAEFRCTVTGNPTPAIEWFGGGPGNRMSPNAVVHGGVLTIPAVERGDEGEYICKALNTHGEHTARAVLYIHSGSQHQQQANVTGASLPHVQVSPQRVDIHEGETLRLYCRAGGTPSPGLTWKKQGGQLPPQAIPSHGFHQFKSNSLDVLQRRIEELQVCPSVLSLRLSVYLSLGIWDIVSSCQALVPSRGFGLVPPYLMSPPPADAQGSVLFCPRQLQRCVSFSHGDSGSAVRPRRNSVYFSKWVALKTCEWVQTHIEPALPQPLLTLARPSRLTRPELSSFFPSPVIIVLIHFNNSTTIILSIQKYTITCATIPTATVMYPPEVYDYLLQFILLYNVDIPKHYFSLQPKMNWLESIVLFNAKHSNN</sequence>
<dbReference type="EMBL" id="FR904869">
    <property type="protein sequence ID" value="CDQ73006.1"/>
    <property type="molecule type" value="Genomic_DNA"/>
</dbReference>
<evidence type="ECO:0000256" key="7">
    <source>
        <dbReference type="ARBA" id="ARBA00023157"/>
    </source>
</evidence>
<accession>A0A060X0K7</accession>
<evidence type="ECO:0000256" key="2">
    <source>
        <dbReference type="ARBA" id="ARBA00022525"/>
    </source>
</evidence>
<dbReference type="InterPro" id="IPR013783">
    <property type="entry name" value="Ig-like_fold"/>
</dbReference>
<feature type="domain" description="Laminin EGF-like" evidence="13">
    <location>
        <begin position="30"/>
        <end position="79"/>
    </location>
</feature>
<evidence type="ECO:0000256" key="8">
    <source>
        <dbReference type="ARBA" id="ARBA00023180"/>
    </source>
</evidence>
<evidence type="ECO:0008006" key="17">
    <source>
        <dbReference type="Google" id="ProtNLM"/>
    </source>
</evidence>
<gene>
    <name evidence="15" type="ORF">GSONMT00019594001</name>
</gene>
<dbReference type="GO" id="GO:0072359">
    <property type="term" value="P:circulatory system development"/>
    <property type="evidence" value="ECO:0007669"/>
    <property type="project" value="UniProtKB-ARBA"/>
</dbReference>
<dbReference type="PANTHER" id="PTHR12231">
    <property type="entry name" value="CTX-RELATED TYPE I TRANSMEMBRANE PROTEIN"/>
    <property type="match status" value="1"/>
</dbReference>